<protein>
    <recommendedName>
        <fullName evidence="3">F-box domain-containing protein</fullName>
    </recommendedName>
</protein>
<dbReference type="EMBL" id="KZ293647">
    <property type="protein sequence ID" value="PBK99581.1"/>
    <property type="molecule type" value="Genomic_DNA"/>
</dbReference>
<dbReference type="InParanoid" id="A0A2H3DWH8"/>
<evidence type="ECO:0000313" key="2">
    <source>
        <dbReference type="Proteomes" id="UP000217790"/>
    </source>
</evidence>
<reference evidence="2" key="1">
    <citation type="journal article" date="2017" name="Nat. Ecol. Evol.">
        <title>Genome expansion and lineage-specific genetic innovations in the forest pathogenic fungi Armillaria.</title>
        <authorList>
            <person name="Sipos G."/>
            <person name="Prasanna A.N."/>
            <person name="Walter M.C."/>
            <person name="O'Connor E."/>
            <person name="Balint B."/>
            <person name="Krizsan K."/>
            <person name="Kiss B."/>
            <person name="Hess J."/>
            <person name="Varga T."/>
            <person name="Slot J."/>
            <person name="Riley R."/>
            <person name="Boka B."/>
            <person name="Rigling D."/>
            <person name="Barry K."/>
            <person name="Lee J."/>
            <person name="Mihaltcheva S."/>
            <person name="LaButti K."/>
            <person name="Lipzen A."/>
            <person name="Waldron R."/>
            <person name="Moloney N.M."/>
            <person name="Sperisen C."/>
            <person name="Kredics L."/>
            <person name="Vagvoelgyi C."/>
            <person name="Patrignani A."/>
            <person name="Fitzpatrick D."/>
            <person name="Nagy I."/>
            <person name="Doyle S."/>
            <person name="Anderson J.B."/>
            <person name="Grigoriev I.V."/>
            <person name="Gueldener U."/>
            <person name="Muensterkoetter M."/>
            <person name="Nagy L.G."/>
        </authorList>
    </citation>
    <scope>NUCLEOTIDE SEQUENCE [LARGE SCALE GENOMIC DNA]</scope>
    <source>
        <strain evidence="2">Ar21-2</strain>
    </source>
</reference>
<dbReference type="Proteomes" id="UP000217790">
    <property type="component" value="Unassembled WGS sequence"/>
</dbReference>
<organism evidence="1 2">
    <name type="scientific">Armillaria gallica</name>
    <name type="common">Bulbous honey fungus</name>
    <name type="synonym">Armillaria bulbosa</name>
    <dbReference type="NCBI Taxonomy" id="47427"/>
    <lineage>
        <taxon>Eukaryota</taxon>
        <taxon>Fungi</taxon>
        <taxon>Dikarya</taxon>
        <taxon>Basidiomycota</taxon>
        <taxon>Agaricomycotina</taxon>
        <taxon>Agaricomycetes</taxon>
        <taxon>Agaricomycetidae</taxon>
        <taxon>Agaricales</taxon>
        <taxon>Marasmiineae</taxon>
        <taxon>Physalacriaceae</taxon>
        <taxon>Armillaria</taxon>
    </lineage>
</organism>
<name>A0A2H3DWH8_ARMGA</name>
<evidence type="ECO:0008006" key="3">
    <source>
        <dbReference type="Google" id="ProtNLM"/>
    </source>
</evidence>
<dbReference type="OrthoDB" id="2987979at2759"/>
<accession>A0A2H3DWH8</accession>
<proteinExistence type="predicted"/>
<sequence>MTRDCTTVTPSESTFPYDIWLNIAHFIPPLVLENLFSVNRVLFHLAMEQRYGQVSFAYLSKKMLRLLVRLKDPAVAIRVRILHIHPHFANEDFDFDPPPAPPTSSLRKFFRRKSPLPTPSPQIKNLNVLISTMGEVLSSLPNLTEYRIAWVGLQSASAPFLCTPFGSSPLTKLTLEITLENLQTLLKSQPSFLGTLRKLYLLLRTDHALDAAEYDMILSRTLAPTINSLSLQVLSLRLWEPIDMSPFFSALYPQPNLHTLVLGIPLPTPHLGNPDSVGAFLNLHIQTLRSLSLHVTHLSSPVPIVDKSLSEWMQRAFCTVNLNSLVSLEFAMARNIPYERALLLDALTSRRSRVDGETREWTGLNGNVSY</sequence>
<keyword evidence="2" id="KW-1185">Reference proteome</keyword>
<evidence type="ECO:0000313" key="1">
    <source>
        <dbReference type="EMBL" id="PBK99581.1"/>
    </source>
</evidence>
<dbReference type="AlphaFoldDB" id="A0A2H3DWH8"/>
<dbReference type="STRING" id="47427.A0A2H3DWH8"/>
<gene>
    <name evidence="1" type="ORF">ARMGADRAFT_1008108</name>
</gene>
<dbReference type="OMA" id="TEYRIAW"/>